<evidence type="ECO:0000313" key="2">
    <source>
        <dbReference type="Proteomes" id="UP000541558"/>
    </source>
</evidence>
<gene>
    <name evidence="1" type="ORF">D9611_000069</name>
</gene>
<sequence length="290" mass="32203">MTVKDPENGAENVSVVLIGVGGASCSGKTTLAKHLNRILPDSVIIHQDDFAPPQELVPIHPIHGVQDWDAAPGAISWQRLNDTLREIKQTGRMPPDHRSHDHLNEQREIAIDDVLKARLVADLKKAQQSVLTKTGAKTIFGILDGFLLYWNEMSESCLECRGKYSSRDVMSAMAIIQQVRIRKSISKGDLTKTFALAPLPDSLGFFGIWFQSDPEGSLWRDPPGYWEDIVWPAYVDAHKDLFVDGDVENGQLSGEKVENLVLLDTLQLSMSDAVDKSCKVIQDYVLNKTA</sequence>
<proteinExistence type="predicted"/>
<evidence type="ECO:0000313" key="1">
    <source>
        <dbReference type="EMBL" id="KAF5326235.1"/>
    </source>
</evidence>
<dbReference type="SUPFAM" id="SSF52540">
    <property type="entry name" value="P-loop containing nucleoside triphosphate hydrolases"/>
    <property type="match status" value="1"/>
</dbReference>
<protein>
    <recommendedName>
        <fullName evidence="3">P-loop containing nucleoside triphosphate hydrolase protein</fullName>
    </recommendedName>
</protein>
<reference evidence="1 2" key="1">
    <citation type="journal article" date="2020" name="ISME J.">
        <title>Uncovering the hidden diversity of litter-decomposition mechanisms in mushroom-forming fungi.</title>
        <authorList>
            <person name="Floudas D."/>
            <person name="Bentzer J."/>
            <person name="Ahren D."/>
            <person name="Johansson T."/>
            <person name="Persson P."/>
            <person name="Tunlid A."/>
        </authorList>
    </citation>
    <scope>NUCLEOTIDE SEQUENCE [LARGE SCALE GENOMIC DNA]</scope>
    <source>
        <strain evidence="1 2">CBS 175.51</strain>
    </source>
</reference>
<dbReference type="AlphaFoldDB" id="A0A8H5BN26"/>
<dbReference type="PROSITE" id="PS51257">
    <property type="entry name" value="PROKAR_LIPOPROTEIN"/>
    <property type="match status" value="1"/>
</dbReference>
<accession>A0A8H5BN26</accession>
<keyword evidence="2" id="KW-1185">Reference proteome</keyword>
<dbReference type="EMBL" id="JAACJK010000163">
    <property type="protein sequence ID" value="KAF5326235.1"/>
    <property type="molecule type" value="Genomic_DNA"/>
</dbReference>
<dbReference type="Proteomes" id="UP000541558">
    <property type="component" value="Unassembled WGS sequence"/>
</dbReference>
<organism evidence="1 2">
    <name type="scientific">Ephemerocybe angulata</name>
    <dbReference type="NCBI Taxonomy" id="980116"/>
    <lineage>
        <taxon>Eukaryota</taxon>
        <taxon>Fungi</taxon>
        <taxon>Dikarya</taxon>
        <taxon>Basidiomycota</taxon>
        <taxon>Agaricomycotina</taxon>
        <taxon>Agaricomycetes</taxon>
        <taxon>Agaricomycetidae</taxon>
        <taxon>Agaricales</taxon>
        <taxon>Agaricineae</taxon>
        <taxon>Psathyrellaceae</taxon>
        <taxon>Ephemerocybe</taxon>
    </lineage>
</organism>
<dbReference type="PANTHER" id="PTHR10285">
    <property type="entry name" value="URIDINE KINASE"/>
    <property type="match status" value="1"/>
</dbReference>
<comment type="caution">
    <text evidence="1">The sequence shown here is derived from an EMBL/GenBank/DDBJ whole genome shotgun (WGS) entry which is preliminary data.</text>
</comment>
<dbReference type="OrthoDB" id="10041966at2759"/>
<dbReference type="InterPro" id="IPR027417">
    <property type="entry name" value="P-loop_NTPase"/>
</dbReference>
<dbReference type="Gene3D" id="3.40.50.300">
    <property type="entry name" value="P-loop containing nucleotide triphosphate hydrolases"/>
    <property type="match status" value="1"/>
</dbReference>
<name>A0A8H5BN26_9AGAR</name>
<evidence type="ECO:0008006" key="3">
    <source>
        <dbReference type="Google" id="ProtNLM"/>
    </source>
</evidence>